<name>A0A9P6QYW6_9FUNG</name>
<proteinExistence type="predicted"/>
<keyword evidence="8" id="KW-0539">Nucleus</keyword>
<gene>
    <name evidence="10" type="ORF">BGZ97_000117</name>
</gene>
<keyword evidence="4" id="KW-0677">Repeat</keyword>
<feature type="region of interest" description="Disordered" evidence="9">
    <location>
        <begin position="1424"/>
        <end position="1475"/>
    </location>
</feature>
<dbReference type="GO" id="GO:0006366">
    <property type="term" value="P:transcription by RNA polymerase II"/>
    <property type="evidence" value="ECO:0007669"/>
    <property type="project" value="InterPro"/>
</dbReference>
<dbReference type="GO" id="GO:0046872">
    <property type="term" value="F:metal ion binding"/>
    <property type="evidence" value="ECO:0007669"/>
    <property type="project" value="UniProtKB-KW"/>
</dbReference>
<evidence type="ECO:0000256" key="6">
    <source>
        <dbReference type="ARBA" id="ARBA00023125"/>
    </source>
</evidence>
<evidence type="ECO:0000256" key="9">
    <source>
        <dbReference type="SAM" id="MobiDB-lite"/>
    </source>
</evidence>
<evidence type="ECO:0000256" key="5">
    <source>
        <dbReference type="ARBA" id="ARBA00022833"/>
    </source>
</evidence>
<dbReference type="OrthoDB" id="17798at2759"/>
<evidence type="ECO:0000256" key="8">
    <source>
        <dbReference type="ARBA" id="ARBA00023242"/>
    </source>
</evidence>
<dbReference type="GO" id="GO:0003677">
    <property type="term" value="F:DNA binding"/>
    <property type="evidence" value="ECO:0007669"/>
    <property type="project" value="UniProtKB-KW"/>
</dbReference>
<dbReference type="PROSITE" id="PS00115">
    <property type="entry name" value="RNA_POL_II_REPEAT"/>
    <property type="match status" value="2"/>
</dbReference>
<keyword evidence="11" id="KW-1185">Reference proteome</keyword>
<keyword evidence="5" id="KW-0862">Zinc</keyword>
<dbReference type="InterPro" id="IPR000684">
    <property type="entry name" value="RNA_pol_II_repeat_euk"/>
</dbReference>
<evidence type="ECO:0000313" key="11">
    <source>
        <dbReference type="Proteomes" id="UP000823405"/>
    </source>
</evidence>
<dbReference type="Proteomes" id="UP000823405">
    <property type="component" value="Unassembled WGS sequence"/>
</dbReference>
<keyword evidence="7" id="KW-0804">Transcription</keyword>
<feature type="region of interest" description="Disordered" evidence="9">
    <location>
        <begin position="1705"/>
        <end position="1729"/>
    </location>
</feature>
<evidence type="ECO:0000256" key="1">
    <source>
        <dbReference type="ARBA" id="ARBA00004123"/>
    </source>
</evidence>
<evidence type="ECO:0000256" key="2">
    <source>
        <dbReference type="ARBA" id="ARBA00022553"/>
    </source>
</evidence>
<keyword evidence="2" id="KW-0597">Phosphoprotein</keyword>
<organism evidence="10 11">
    <name type="scientific">Linnemannia gamsii</name>
    <dbReference type="NCBI Taxonomy" id="64522"/>
    <lineage>
        <taxon>Eukaryota</taxon>
        <taxon>Fungi</taxon>
        <taxon>Fungi incertae sedis</taxon>
        <taxon>Mucoromycota</taxon>
        <taxon>Mortierellomycotina</taxon>
        <taxon>Mortierellomycetes</taxon>
        <taxon>Mortierellales</taxon>
        <taxon>Mortierellaceae</taxon>
        <taxon>Linnemannia</taxon>
    </lineage>
</organism>
<keyword evidence="6" id="KW-0238">DNA-binding</keyword>
<accession>A0A9P6QYW6</accession>
<feature type="compositionally biased region" description="Low complexity" evidence="9">
    <location>
        <begin position="1438"/>
        <end position="1468"/>
    </location>
</feature>
<feature type="region of interest" description="Disordered" evidence="9">
    <location>
        <begin position="1530"/>
        <end position="1559"/>
    </location>
</feature>
<dbReference type="EMBL" id="JAAAIN010001010">
    <property type="protein sequence ID" value="KAG0308260.1"/>
    <property type="molecule type" value="Genomic_DNA"/>
</dbReference>
<reference evidence="10" key="1">
    <citation type="journal article" date="2020" name="Fungal Divers.">
        <title>Resolving the Mortierellaceae phylogeny through synthesis of multi-gene phylogenetics and phylogenomics.</title>
        <authorList>
            <person name="Vandepol N."/>
            <person name="Liber J."/>
            <person name="Desiro A."/>
            <person name="Na H."/>
            <person name="Kennedy M."/>
            <person name="Barry K."/>
            <person name="Grigoriev I.V."/>
            <person name="Miller A.N."/>
            <person name="O'Donnell K."/>
            <person name="Stajich J.E."/>
            <person name="Bonito G."/>
        </authorList>
    </citation>
    <scope>NUCLEOTIDE SEQUENCE</scope>
    <source>
        <strain evidence="10">NVP60</strain>
    </source>
</reference>
<comment type="caution">
    <text evidence="10">The sequence shown here is derived from an EMBL/GenBank/DDBJ whole genome shotgun (WGS) entry which is preliminary data.</text>
</comment>
<evidence type="ECO:0000256" key="4">
    <source>
        <dbReference type="ARBA" id="ARBA00022737"/>
    </source>
</evidence>
<evidence type="ECO:0000256" key="7">
    <source>
        <dbReference type="ARBA" id="ARBA00023163"/>
    </source>
</evidence>
<evidence type="ECO:0000256" key="3">
    <source>
        <dbReference type="ARBA" id="ARBA00022723"/>
    </source>
</evidence>
<dbReference type="GO" id="GO:0005634">
    <property type="term" value="C:nucleus"/>
    <property type="evidence" value="ECO:0007669"/>
    <property type="project" value="UniProtKB-SubCell"/>
</dbReference>
<protein>
    <submittedName>
        <fullName evidence="10">Uncharacterized protein</fullName>
    </submittedName>
</protein>
<comment type="subcellular location">
    <subcellularLocation>
        <location evidence="1">Nucleus</location>
    </subcellularLocation>
</comment>
<evidence type="ECO:0000313" key="10">
    <source>
        <dbReference type="EMBL" id="KAG0308260.1"/>
    </source>
</evidence>
<keyword evidence="3" id="KW-0479">Metal-binding</keyword>
<feature type="compositionally biased region" description="Low complexity" evidence="9">
    <location>
        <begin position="1544"/>
        <end position="1559"/>
    </location>
</feature>
<sequence>MFTSNYFNSAPHATEQQALEEYALNPDKRLEIVQKHRKLSKEYYLYGLRKLSQSLQDPATPPTKEKIEEAVRFLKEAEDSRITFSGNVLSQYKAQFAILGFHIDPELLTKELSFNPNSVTQLESTVAAPDTNTSQQQQQPQDIVDTLSSTMDQRSFRTEVLTKNVVDEMALKGTWKTIQTTAWPHLLSHPDIEDVLLNKLQHDRLLAFFKDMDIMFSPKSLHIISRADTSRLDELVVKVILKLYDHKRLDFSENFKAYKNLTSAQLDVIKQENPGVMANEGFVGLLEKRLLPLPLMDSDKVKKGEVHREWLDRMIAFVDSLPSKFNRHKLSVYLMSLEFDLAKGVMHKDKFMKFVAIHRNHYEYNSAVLKEKDYVDMSNRGALPHWSKRVTVATRERDTEIVNEYLEHFLKIEESTSAYEPYFSLTFLNGLLGRVMLYSGSKDEKWSKMLNTSENISSLTDRTILKFASDNPDTFLPSDPVIFKLKVKNANRILVRVFEVKTLEYLQQYEGPVGQSLNLDGLTPNWEHNLTFERPPIEMHQVLIDLPELADRRGSFIMDVISGGENSSVYFTKGYFDYIERPSAAGHVLTIVDEDQRKIDKDVSIWFNGYYYKTNDKGDIVIPFRRKDSDTPKAFIYINHKDFTTRRPFLQRPESYSMSLSYHLDSESLVVGSYAKILLKPVVELDSVGVVCPVELLEQVTLQVEISDTRGIEVTNTVPDFKVYDADWSEYSFQVLENFSTLDLTLSARIKVLATGDYFELSQSKTINVESNDVDKSVNVVSKLRSQAVQVHGEVYTSLKKTANGYEVHVMGKNGEKRHNIPLQFTLTHSIWAESFTIYLRSDENGVAHLGPLLDIEDLICELTRNVWELQELSVGKAPDVIHGTVGQPIHLPMGRTDVSVVRTVSLFRRSPERGNDECLLEDCTSMAKYENGVVTIKSLAAGYYTFRVGEVMEVEITVCRAPTKAIIEGLEEFNIESGWIVQIPDSAKHPLYVQPPVANEETQTVEIQVRNWTPDTRVVVVATKYLPPKMAFENLSVQEFEKPLVKSKAELTSTTYRTGRILGEEYQYILNRKAQSTHWAGNLLTKPSALLAPYSIADTMMNSQSMANQNMANVMARSQAFGSQGAGGRGLGKGGAARHRRILPPGLHPVLGFMANPNVVLINLVPDQATGLVSIPYASFGEGSFLQIFVSDAHQAILRTLVVPGLSGVEYQKRDLCFKSALVHNKHYIGERTGVQLDPKLHTTTSSGTINPSGPHSIQLRSTGSSASSIRVINSVSQVYDLLMTLLERSAQATLRKFGFIVEWDRLSLADKNEKFSKWTCHELNLFLYKKDRMYFDDVVAPFIKNKLIKSFIDDYLIGASLEKYTSLKEFNLLTCLEKCLLAQRIPRLKPSVAQWIRSRARNTKVAADIKLFQTVMKSGATEELAAAPEPPSTKYSPTSPGFSPTSPAYSPTSPAYSPSSPSNSDSSLDRGASRGKGRFLAAYSESDDDDEDDQNSDEYEVVESITTSAVGAAKTAAAPLAFAQAQHNQGYGCSAPPPPPLARSAPSAPGSFGSFGSPASTIAPPTFSFGASSTTPASAVAPSPFKFGAIPSTSGTGLFGAPSTGGSLFGGAPSTGTSLFGTANPSTTPAFGVTSTPSSAGLFGTLSATGTGGVFGNSNVFGSASSTTAVPASAGFGAAAVTAASTAYSGGLFGGSGVSAGGPTRPTGFGAPDLPPPSSFGAPSTKNSMFDLNTTPGPSTPGNVFGSTSGGGLFGGNPAFGSDAGAPSKAAPSCGLFGGVPAPANSAFGGFGSSAPANNVFGGFGASSGTLIAQTVDPFGSPAGVSLNPILNDADSLGFGSGGLRGGSDRSSYISSSASYLNSAEAREKTAQTVQSQFKPVDLTKEMAETYYYGRQDSDKNLGASDVNAFWLDYAEWDESLGGSFLSQNFVVNTDSFTTAMATLALLDLTFRPKETSVRRTQDRNLAISSKSPAIIFHSSTKEMQEPPSTGSVLVTQQYFSQLDRTEYDAKLMTNVRAYIQPGAEFRPLESYGTHVVLMNATPNPMRLHVEVQLPEGAMPIYGDIEAGQDIMLAAHGNFQYEYKFYFPKEGDYPHYPAHVSDYDDIIAFAQPSVLKVRSSQPGSAVRDTFDKTTWNYVLTHGTQDDVLAKLAKDPLDGMRVEILIPRLYRDSAFLRRVTDVLRDRHEYNDRIWSVSLVLKGEDKLVSEYIIQQPIYHRVGDWFTSALLNRRTRSRYEVSHGVFHYLEYFPLINARVHKAKRDATILNDRFKAQYDRFLNLLCQKPKHDSSDLLVLIVYLLAQDRIMEAKDHFVTLSQLVAEEQSEAIDTEQRIQYDYLRAYLSLCVEVQVDDAASTADLALDLEGIQVIVNKYKNYPVKRWNRLFKDMRIYVDAIQKSAVDTIEEAGDFTVTAAQDAFNDDFESATVKRIKEIPVAVDFIIGSDSQIEIRHSGVDEVTVEYYVIDAETMFSNSPLTFSEQSQVETQTASNSVSASGGSGNNGYASQAVASNSYRLLKPNGTDKHTVQQRARSKDTPLVVSVLEKYRNTNVMVSVSSSPPTATRTWKAYYSQTISVQCHERSGTIKIATKSDVQKQTRSRAIRGAYVKVYAEMKFGSQNTIFWKDGYTDLIGQFAYAAVSTGATDPGSSPYYSPPGGRANGLSDVKQFVVFVDGGKEGCVVKTVPVPPV</sequence>